<dbReference type="Proteomes" id="UP000233551">
    <property type="component" value="Unassembled WGS sequence"/>
</dbReference>
<dbReference type="GO" id="GO:0008233">
    <property type="term" value="F:peptidase activity"/>
    <property type="evidence" value="ECO:0007669"/>
    <property type="project" value="UniProtKB-KW"/>
</dbReference>
<feature type="domain" description="Reverse transcriptase" evidence="8">
    <location>
        <begin position="1"/>
        <end position="113"/>
    </location>
</feature>
<dbReference type="STRING" id="22663.A0A2I0JPJ9"/>
<keyword evidence="1" id="KW-0645">Protease</keyword>
<dbReference type="PROSITE" id="PS50878">
    <property type="entry name" value="RT_POL"/>
    <property type="match status" value="1"/>
</dbReference>
<comment type="caution">
    <text evidence="9">The sequence shown here is derived from an EMBL/GenBank/DDBJ whole genome shotgun (WGS) entry which is preliminary data.</text>
</comment>
<organism evidence="9 10">
    <name type="scientific">Punica granatum</name>
    <name type="common">Pomegranate</name>
    <dbReference type="NCBI Taxonomy" id="22663"/>
    <lineage>
        <taxon>Eukaryota</taxon>
        <taxon>Viridiplantae</taxon>
        <taxon>Streptophyta</taxon>
        <taxon>Embryophyta</taxon>
        <taxon>Tracheophyta</taxon>
        <taxon>Spermatophyta</taxon>
        <taxon>Magnoliopsida</taxon>
        <taxon>eudicotyledons</taxon>
        <taxon>Gunneridae</taxon>
        <taxon>Pentapetalae</taxon>
        <taxon>rosids</taxon>
        <taxon>malvids</taxon>
        <taxon>Myrtales</taxon>
        <taxon>Lythraceae</taxon>
        <taxon>Punica</taxon>
    </lineage>
</organism>
<reference evidence="9 10" key="1">
    <citation type="submission" date="2017-11" db="EMBL/GenBank/DDBJ databases">
        <title>De-novo sequencing of pomegranate (Punica granatum L.) genome.</title>
        <authorList>
            <person name="Akparov Z."/>
            <person name="Amiraslanov A."/>
            <person name="Hajiyeva S."/>
            <person name="Abbasov M."/>
            <person name="Kaur K."/>
            <person name="Hamwieh A."/>
            <person name="Solovyev V."/>
            <person name="Salamov A."/>
            <person name="Braich B."/>
            <person name="Kosarev P."/>
            <person name="Mahmoud A."/>
            <person name="Hajiyev E."/>
            <person name="Babayeva S."/>
            <person name="Izzatullayeva V."/>
            <person name="Mammadov A."/>
            <person name="Mammadov A."/>
            <person name="Sharifova S."/>
            <person name="Ojaghi J."/>
            <person name="Eynullazada K."/>
            <person name="Bayramov B."/>
            <person name="Abdulazimova A."/>
            <person name="Shahmuradov I."/>
        </authorList>
    </citation>
    <scope>NUCLEOTIDE SEQUENCE [LARGE SCALE GENOMIC DNA]</scope>
    <source>
        <strain evidence="10">cv. AG2017</strain>
        <tissue evidence="9">Leaf</tissue>
    </source>
</reference>
<dbReference type="Pfam" id="PF00078">
    <property type="entry name" value="RVT_1"/>
    <property type="match status" value="1"/>
</dbReference>
<dbReference type="PANTHER" id="PTHR24559:SF450">
    <property type="entry name" value="RNA-DIRECTED DNA POLYMERASE HOMOLOG"/>
    <property type="match status" value="1"/>
</dbReference>
<proteinExistence type="predicted"/>
<evidence type="ECO:0000256" key="4">
    <source>
        <dbReference type="ARBA" id="ARBA00022722"/>
    </source>
</evidence>
<dbReference type="Gene3D" id="3.10.10.10">
    <property type="entry name" value="HIV Type 1 Reverse Transcriptase, subunit A, domain 1"/>
    <property type="match status" value="1"/>
</dbReference>
<keyword evidence="7" id="KW-0695">RNA-directed DNA polymerase</keyword>
<evidence type="ECO:0000256" key="7">
    <source>
        <dbReference type="ARBA" id="ARBA00022918"/>
    </source>
</evidence>
<dbReference type="PANTHER" id="PTHR24559">
    <property type="entry name" value="TRANSPOSON TY3-I GAG-POL POLYPROTEIN"/>
    <property type="match status" value="1"/>
</dbReference>
<evidence type="ECO:0000256" key="2">
    <source>
        <dbReference type="ARBA" id="ARBA00022679"/>
    </source>
</evidence>
<dbReference type="GO" id="GO:0006508">
    <property type="term" value="P:proteolysis"/>
    <property type="evidence" value="ECO:0007669"/>
    <property type="project" value="UniProtKB-KW"/>
</dbReference>
<dbReference type="GO" id="GO:0003964">
    <property type="term" value="F:RNA-directed DNA polymerase activity"/>
    <property type="evidence" value="ECO:0007669"/>
    <property type="project" value="UniProtKB-KW"/>
</dbReference>
<evidence type="ECO:0000259" key="8">
    <source>
        <dbReference type="PROSITE" id="PS50878"/>
    </source>
</evidence>
<dbReference type="GO" id="GO:0004519">
    <property type="term" value="F:endonuclease activity"/>
    <property type="evidence" value="ECO:0007669"/>
    <property type="project" value="UniProtKB-KW"/>
</dbReference>
<dbReference type="InterPro" id="IPR043128">
    <property type="entry name" value="Rev_trsase/Diguanyl_cyclase"/>
</dbReference>
<dbReference type="EMBL" id="PGOL01001430">
    <property type="protein sequence ID" value="PKI58171.1"/>
    <property type="molecule type" value="Genomic_DNA"/>
</dbReference>
<gene>
    <name evidence="9" type="ORF">CRG98_021429</name>
</gene>
<keyword evidence="2" id="KW-0808">Transferase</keyword>
<protein>
    <recommendedName>
        <fullName evidence="8">Reverse transcriptase domain-containing protein</fullName>
    </recommendedName>
</protein>
<evidence type="ECO:0000256" key="6">
    <source>
        <dbReference type="ARBA" id="ARBA00022801"/>
    </source>
</evidence>
<dbReference type="InterPro" id="IPR053134">
    <property type="entry name" value="RNA-dir_DNA_polymerase"/>
</dbReference>
<keyword evidence="10" id="KW-1185">Reference proteome</keyword>
<dbReference type="SUPFAM" id="SSF56672">
    <property type="entry name" value="DNA/RNA polymerases"/>
    <property type="match status" value="1"/>
</dbReference>
<accession>A0A2I0JPJ9</accession>
<dbReference type="CDD" id="cd01647">
    <property type="entry name" value="RT_LTR"/>
    <property type="match status" value="1"/>
</dbReference>
<evidence type="ECO:0000313" key="10">
    <source>
        <dbReference type="Proteomes" id="UP000233551"/>
    </source>
</evidence>
<keyword evidence="4" id="KW-0540">Nuclease</keyword>
<evidence type="ECO:0000256" key="1">
    <source>
        <dbReference type="ARBA" id="ARBA00022670"/>
    </source>
</evidence>
<name>A0A2I0JPJ9_PUNGR</name>
<evidence type="ECO:0000256" key="3">
    <source>
        <dbReference type="ARBA" id="ARBA00022695"/>
    </source>
</evidence>
<keyword evidence="6" id="KW-0378">Hydrolase</keyword>
<evidence type="ECO:0000256" key="5">
    <source>
        <dbReference type="ARBA" id="ARBA00022759"/>
    </source>
</evidence>
<dbReference type="Gene3D" id="3.30.70.270">
    <property type="match status" value="1"/>
</dbReference>
<evidence type="ECO:0000313" key="9">
    <source>
        <dbReference type="EMBL" id="PKI58171.1"/>
    </source>
</evidence>
<dbReference type="InterPro" id="IPR043502">
    <property type="entry name" value="DNA/RNA_pol_sf"/>
</dbReference>
<keyword evidence="5" id="KW-0255">Endonuclease</keyword>
<sequence>MCIDSRAVNKITIKYRFPIPRLDDLLDQLHGASVFSKIDLSSGYHQIRMRPGDEWKTAFKMRYGLYEWLVMPFGLSNSPSTFMRLMNHVLKAFIGKFLIVYFDDILIYSTSNS</sequence>
<dbReference type="AlphaFoldDB" id="A0A2I0JPJ9"/>
<keyword evidence="3" id="KW-0548">Nucleotidyltransferase</keyword>
<dbReference type="FunFam" id="3.10.10.10:FF:000007">
    <property type="entry name" value="Retrovirus-related Pol polyprotein from transposon 17.6-like Protein"/>
    <property type="match status" value="1"/>
</dbReference>
<dbReference type="InterPro" id="IPR000477">
    <property type="entry name" value="RT_dom"/>
</dbReference>